<keyword evidence="1" id="KW-0732">Signal</keyword>
<accession>A0A8J8G8Y5</accession>
<proteinExistence type="predicted"/>
<gene>
    <name evidence="2" type="ORF">HNQ03_002380</name>
</gene>
<organism evidence="2 3">
    <name type="scientific">Frigoriflavimonas asaccharolytica</name>
    <dbReference type="NCBI Taxonomy" id="2735899"/>
    <lineage>
        <taxon>Bacteria</taxon>
        <taxon>Pseudomonadati</taxon>
        <taxon>Bacteroidota</taxon>
        <taxon>Flavobacteriia</taxon>
        <taxon>Flavobacteriales</taxon>
        <taxon>Weeksellaceae</taxon>
        <taxon>Frigoriflavimonas</taxon>
    </lineage>
</organism>
<protein>
    <submittedName>
        <fullName evidence="2">Uncharacterized protein</fullName>
    </submittedName>
</protein>
<evidence type="ECO:0000256" key="1">
    <source>
        <dbReference type="SAM" id="SignalP"/>
    </source>
</evidence>
<keyword evidence="3" id="KW-1185">Reference proteome</keyword>
<evidence type="ECO:0000313" key="2">
    <source>
        <dbReference type="EMBL" id="NRS93293.1"/>
    </source>
</evidence>
<dbReference type="Proteomes" id="UP000610746">
    <property type="component" value="Unassembled WGS sequence"/>
</dbReference>
<comment type="caution">
    <text evidence="2">The sequence shown here is derived from an EMBL/GenBank/DDBJ whole genome shotgun (WGS) entry which is preliminary data.</text>
</comment>
<dbReference type="AlphaFoldDB" id="A0A8J8G8Y5"/>
<dbReference type="EMBL" id="JABSNO010000019">
    <property type="protein sequence ID" value="NRS93293.1"/>
    <property type="molecule type" value="Genomic_DNA"/>
</dbReference>
<feature type="chain" id="PRO_5035209874" evidence="1">
    <location>
        <begin position="20"/>
        <end position="117"/>
    </location>
</feature>
<name>A0A8J8G8Y5_9FLAO</name>
<feature type="signal peptide" evidence="1">
    <location>
        <begin position="1"/>
        <end position="19"/>
    </location>
</feature>
<sequence>MKKLLLLFSLILVFTTGCTTELSERPNGIYVEKSPTEFRTTINFTSDRELTITKIDGTSKDYSFSVGEMIMSLTPKNEATYPSINLFYHYTDPNQFEIGNIYTGDTDVMVFVRPPTK</sequence>
<reference evidence="2" key="1">
    <citation type="submission" date="2020-05" db="EMBL/GenBank/DDBJ databases">
        <title>Genomic Encyclopedia of Type Strains, Phase IV (KMG-V): Genome sequencing to study the core and pangenomes of soil and plant-associated prokaryotes.</title>
        <authorList>
            <person name="Whitman W."/>
        </authorList>
    </citation>
    <scope>NUCLEOTIDE SEQUENCE</scope>
    <source>
        <strain evidence="2">16F</strain>
    </source>
</reference>
<dbReference type="PROSITE" id="PS51257">
    <property type="entry name" value="PROKAR_LIPOPROTEIN"/>
    <property type="match status" value="1"/>
</dbReference>
<evidence type="ECO:0000313" key="3">
    <source>
        <dbReference type="Proteomes" id="UP000610746"/>
    </source>
</evidence>
<dbReference type="RefSeq" id="WP_173779866.1">
    <property type="nucleotide sequence ID" value="NZ_JABSNO010000019.1"/>
</dbReference>